<evidence type="ECO:0000313" key="1">
    <source>
        <dbReference type="EMBL" id="RYC84273.1"/>
    </source>
</evidence>
<reference evidence="1 2" key="1">
    <citation type="submission" date="2016-12" db="EMBL/GenBank/DDBJ databases">
        <title>Draft genome sequence of Fusarium oxysporum causing rot on Narcissus.</title>
        <authorList>
            <person name="Armitage A.D."/>
            <person name="Taylor A."/>
            <person name="Clarkson J.P."/>
            <person name="Harrison R.J."/>
            <person name="Jackson A.C."/>
        </authorList>
    </citation>
    <scope>NUCLEOTIDE SEQUENCE [LARGE SCALE GENOMIC DNA]</scope>
    <source>
        <strain evidence="1 2">N139</strain>
    </source>
</reference>
<sequence length="73" mass="8309">MNVKDNSHNQQRRLKYIFNRMRQSGTGHNGRPQVTVFASCQPVNTTQSPIHCSLAHNNCSLFINNNNIICEIP</sequence>
<protein>
    <submittedName>
        <fullName evidence="1">Uncharacterized protein</fullName>
    </submittedName>
</protein>
<comment type="caution">
    <text evidence="1">The sequence shown here is derived from an EMBL/GenBank/DDBJ whole genome shotgun (WGS) entry which is preliminary data.</text>
</comment>
<organism evidence="1 2">
    <name type="scientific">Fusarium oxysporum f. sp. narcissi</name>
    <dbReference type="NCBI Taxonomy" id="451672"/>
    <lineage>
        <taxon>Eukaryota</taxon>
        <taxon>Fungi</taxon>
        <taxon>Dikarya</taxon>
        <taxon>Ascomycota</taxon>
        <taxon>Pezizomycotina</taxon>
        <taxon>Sordariomycetes</taxon>
        <taxon>Hypocreomycetidae</taxon>
        <taxon>Hypocreales</taxon>
        <taxon>Nectriaceae</taxon>
        <taxon>Fusarium</taxon>
        <taxon>Fusarium oxysporum species complex</taxon>
    </lineage>
</organism>
<dbReference type="EMBL" id="MQTW01000130">
    <property type="protein sequence ID" value="RYC84273.1"/>
    <property type="molecule type" value="Genomic_DNA"/>
</dbReference>
<gene>
    <name evidence="1" type="ORF">BFJ63_vAg12809</name>
</gene>
<dbReference type="Proteomes" id="UP000290540">
    <property type="component" value="Unassembled WGS sequence"/>
</dbReference>
<dbReference type="AlphaFoldDB" id="A0A4Q2VHA5"/>
<accession>A0A4Q2VHA5</accession>
<proteinExistence type="predicted"/>
<evidence type="ECO:0000313" key="2">
    <source>
        <dbReference type="Proteomes" id="UP000290540"/>
    </source>
</evidence>
<name>A0A4Q2VHA5_FUSOX</name>